<dbReference type="AlphaFoldDB" id="A0A4T0GTN8"/>
<dbReference type="EMBL" id="SPOF01000002">
    <property type="protein sequence ID" value="TIB17075.1"/>
    <property type="molecule type" value="Genomic_DNA"/>
</dbReference>
<evidence type="ECO:0000313" key="4">
    <source>
        <dbReference type="Proteomes" id="UP000306954"/>
    </source>
</evidence>
<feature type="compositionally biased region" description="Basic and acidic residues" evidence="1">
    <location>
        <begin position="22"/>
        <end position="67"/>
    </location>
</feature>
<dbReference type="Proteomes" id="UP000306954">
    <property type="component" value="Unassembled WGS sequence"/>
</dbReference>
<accession>A0A4T0GTN8</accession>
<evidence type="ECO:0000313" key="3">
    <source>
        <dbReference type="EMBL" id="TIB39892.1"/>
    </source>
</evidence>
<name>A0A4T0GTN8_WALIC</name>
<feature type="compositionally biased region" description="Polar residues" evidence="1">
    <location>
        <begin position="1"/>
        <end position="16"/>
    </location>
</feature>
<comment type="caution">
    <text evidence="3">The sequence shown here is derived from an EMBL/GenBank/DDBJ whole genome shotgun (WGS) entry which is preliminary data.</text>
</comment>
<dbReference type="EMBL" id="SPOI01000024">
    <property type="protein sequence ID" value="TIB39892.1"/>
    <property type="molecule type" value="Genomic_DNA"/>
</dbReference>
<evidence type="ECO:0000256" key="1">
    <source>
        <dbReference type="SAM" id="MobiDB-lite"/>
    </source>
</evidence>
<dbReference type="Proteomes" id="UP000310689">
    <property type="component" value="Unassembled WGS sequence"/>
</dbReference>
<evidence type="ECO:0000313" key="5">
    <source>
        <dbReference type="Proteomes" id="UP000310689"/>
    </source>
</evidence>
<reference evidence="4 5" key="1">
    <citation type="submission" date="2019-03" db="EMBL/GenBank/DDBJ databases">
        <title>Sequencing 23 genomes of Wallemia ichthyophaga.</title>
        <authorList>
            <person name="Gostincar C."/>
        </authorList>
    </citation>
    <scope>NUCLEOTIDE SEQUENCE [LARGE SCALE GENOMIC DNA]</scope>
    <source>
        <strain evidence="3 5">EXF-6200</strain>
        <strain evidence="2 4">EXF-8621</strain>
    </source>
</reference>
<feature type="region of interest" description="Disordered" evidence="1">
    <location>
        <begin position="1"/>
        <end position="67"/>
    </location>
</feature>
<organism evidence="3 5">
    <name type="scientific">Wallemia ichthyophaga</name>
    <dbReference type="NCBI Taxonomy" id="245174"/>
    <lineage>
        <taxon>Eukaryota</taxon>
        <taxon>Fungi</taxon>
        <taxon>Dikarya</taxon>
        <taxon>Basidiomycota</taxon>
        <taxon>Wallemiomycotina</taxon>
        <taxon>Wallemiomycetes</taxon>
        <taxon>Wallemiales</taxon>
        <taxon>Wallemiaceae</taxon>
        <taxon>Wallemia</taxon>
    </lineage>
</organism>
<gene>
    <name evidence="3" type="ORF">E3P86_00922</name>
    <name evidence="2" type="ORF">E3P90_00281</name>
</gene>
<proteinExistence type="predicted"/>
<dbReference type="OrthoDB" id="2532734at2759"/>
<sequence length="67" mass="7722">MSDFNTQPHEATTNDPNGPKKSIYEEHPTTLSHPSREPHIPSKEKVEEMGKPLSREELNKRIDELNK</sequence>
<evidence type="ECO:0000313" key="2">
    <source>
        <dbReference type="EMBL" id="TIB17075.1"/>
    </source>
</evidence>
<protein>
    <submittedName>
        <fullName evidence="3">Uncharacterized protein</fullName>
    </submittedName>
</protein>